<feature type="signal peptide" evidence="1">
    <location>
        <begin position="1"/>
        <end position="47"/>
    </location>
</feature>
<feature type="chain" id="PRO_5040141067" description="Secreted protein" evidence="1">
    <location>
        <begin position="48"/>
        <end position="88"/>
    </location>
</feature>
<evidence type="ECO:0008006" key="4">
    <source>
        <dbReference type="Google" id="ProtNLM"/>
    </source>
</evidence>
<dbReference type="Proteomes" id="UP000800093">
    <property type="component" value="Unassembled WGS sequence"/>
</dbReference>
<keyword evidence="1" id="KW-0732">Signal</keyword>
<accession>A0A9P4KIE8</accession>
<gene>
    <name evidence="2" type="ORF">CC78DRAFT_614734</name>
</gene>
<comment type="caution">
    <text evidence="2">The sequence shown here is derived from an EMBL/GenBank/DDBJ whole genome shotgun (WGS) entry which is preliminary data.</text>
</comment>
<evidence type="ECO:0000313" key="2">
    <source>
        <dbReference type="EMBL" id="KAF2266929.1"/>
    </source>
</evidence>
<protein>
    <recommendedName>
        <fullName evidence="4">Secreted protein</fullName>
    </recommendedName>
</protein>
<organism evidence="2 3">
    <name type="scientific">Lojkania enalia</name>
    <dbReference type="NCBI Taxonomy" id="147567"/>
    <lineage>
        <taxon>Eukaryota</taxon>
        <taxon>Fungi</taxon>
        <taxon>Dikarya</taxon>
        <taxon>Ascomycota</taxon>
        <taxon>Pezizomycotina</taxon>
        <taxon>Dothideomycetes</taxon>
        <taxon>Pleosporomycetidae</taxon>
        <taxon>Pleosporales</taxon>
        <taxon>Pleosporales incertae sedis</taxon>
        <taxon>Lojkania</taxon>
    </lineage>
</organism>
<dbReference type="EMBL" id="ML986595">
    <property type="protein sequence ID" value="KAF2266929.1"/>
    <property type="molecule type" value="Genomic_DNA"/>
</dbReference>
<name>A0A9P4KIE8_9PLEO</name>
<dbReference type="AlphaFoldDB" id="A0A9P4KIE8"/>
<proteinExistence type="predicted"/>
<sequence>MARVWIKLMYWQNLAATTTHQRSADMNGLLLLMPCCTILCAVPASLAAEGRNAVLSFWHGWENTTAAGPGLREDGEGEIAAGMSGMQH</sequence>
<reference evidence="3" key="1">
    <citation type="journal article" date="2020" name="Stud. Mycol.">
        <title>101 Dothideomycetes genomes: A test case for predicting lifestyles and emergence of pathogens.</title>
        <authorList>
            <person name="Haridas S."/>
            <person name="Albert R."/>
            <person name="Binder M."/>
            <person name="Bloem J."/>
            <person name="LaButti K."/>
            <person name="Salamov A."/>
            <person name="Andreopoulos B."/>
            <person name="Baker S."/>
            <person name="Barry K."/>
            <person name="Bills G."/>
            <person name="Bluhm B."/>
            <person name="Cannon C."/>
            <person name="Castanera R."/>
            <person name="Culley D."/>
            <person name="Daum C."/>
            <person name="Ezra D."/>
            <person name="Gonzalez J."/>
            <person name="Henrissat B."/>
            <person name="Kuo A."/>
            <person name="Liang C."/>
            <person name="Lipzen A."/>
            <person name="Lutzoni F."/>
            <person name="Magnuson J."/>
            <person name="Mondo S."/>
            <person name="Nolan M."/>
            <person name="Ohm R."/>
            <person name="Pangilinan J."/>
            <person name="Park H.-J."/>
            <person name="Ramirez L."/>
            <person name="Alfaro M."/>
            <person name="Sun H."/>
            <person name="Tritt A."/>
            <person name="Yoshinaga Y."/>
            <person name="Zwiers L.-H."/>
            <person name="Turgeon B."/>
            <person name="Goodwin S."/>
            <person name="Spatafora J."/>
            <person name="Crous P."/>
            <person name="Grigoriev I."/>
        </authorList>
    </citation>
    <scope>NUCLEOTIDE SEQUENCE [LARGE SCALE GENOMIC DNA]</scope>
    <source>
        <strain evidence="3">CBS 304.66</strain>
    </source>
</reference>
<evidence type="ECO:0000256" key="1">
    <source>
        <dbReference type="SAM" id="SignalP"/>
    </source>
</evidence>
<evidence type="ECO:0000313" key="3">
    <source>
        <dbReference type="Proteomes" id="UP000800093"/>
    </source>
</evidence>
<keyword evidence="3" id="KW-1185">Reference proteome</keyword>